<proteinExistence type="predicted"/>
<gene>
    <name evidence="1" type="ORF">PORY_001905</name>
</gene>
<keyword evidence="2" id="KW-1185">Reference proteome</keyword>
<accession>A0ACB7CCR2</accession>
<organism evidence="1 2">
    <name type="scientific">Pneumocystis oryctolagi</name>
    <dbReference type="NCBI Taxonomy" id="42067"/>
    <lineage>
        <taxon>Eukaryota</taxon>
        <taxon>Fungi</taxon>
        <taxon>Dikarya</taxon>
        <taxon>Ascomycota</taxon>
        <taxon>Taphrinomycotina</taxon>
        <taxon>Pneumocystomycetes</taxon>
        <taxon>Pneumocystaceae</taxon>
        <taxon>Pneumocystis</taxon>
    </lineage>
</organism>
<comment type="caution">
    <text evidence="1">The sequence shown here is derived from an EMBL/GenBank/DDBJ whole genome shotgun (WGS) entry which is preliminary data.</text>
</comment>
<dbReference type="EMBL" id="JABTEG010000006">
    <property type="protein sequence ID" value="KAG4304852.1"/>
    <property type="molecule type" value="Genomic_DNA"/>
</dbReference>
<evidence type="ECO:0000313" key="1">
    <source>
        <dbReference type="EMBL" id="KAG4304852.1"/>
    </source>
</evidence>
<name>A0ACB7CCR2_9ASCO</name>
<sequence>MFQRVQKKHDQKFICSFSGLHAPKISNFKQTTLQQVANGTPNCMVSEPLKPIDASSLNVRSISVTYEQNSTSNKTYTKKNQKPSSSSMKFLETLSQNKISSANNSLHDINNENIVDGVYIDENDIDDNLNLESEQDESFYSWPSSSQEYQHSALSRLEHLPDGYQTSNVASQYELSDMALCENASYKTQSSSSSLKVDSEKLKDSLEDIDLRTQGFFDKQKHMLHASISEVRPTLQMDEKNRPFYNLERIRSLDRSKHFVTKTRSEMRNCKRIISNILSNLDAYDIDNAQICKSEIMDTQRKSVEKNINKKLPGLFLSEEQKTVLKIVVEERKINVLGTGKSILLREIITSLRKKYAKEPDRVAITASTGLAACNIGGVTLHSYAGIGLGRDSSEDLCKKIKKNKKCLSRWLRTKVLVIDEISMVDAELFDKLENIARKLRNNENPFGGIQKDQDFVEMLNELRLGHLSHSSIKKFCSLDRELQFDDGLEPTELFPTRNEVDKANATRMRALSGTLRTFEALDSGTVDKVQRDKLLSNCMAPARIDLKEGAQVMLIKNFDDQLVNGSLGKVIGFMNEKTFQIWQEDEPDDDPFNYHEQIDDSNIDEIKRRKKRRIAKIQSAAATGKLWPLVRFTLSNGLTRDIYVALSRATSQKGLQVLHFEARKVMAHPKVSLFYKSLVNTVDLKKKVSWYLVQVFLEVDLDVLENDIIFARIKYSELFCFQVIFVLKKTIMMISLKRSYGSFILRKEFFIHSNFPVVQKCLPHLFWKFQYYDQIRSYSYLNQAFKNKNSFKGNMFLKKIKKFTYILVTLGVISFAYDSYKFHHPTPLINPDPNKKTIVILGSGWGSISLLKNIRSDDYNIVVVSPRNYFLFTPLLPSCTTGTVEFRSIIEPIIYLIRRKKASVRFYEASCTSIDPNNKTIVIRDSSDIQSDVVETKLSYDYLVIGVGAENQTFGISGVAQYANFLKEVSDARKIRAKIMECIKTALFEGQTDEEKQRLLNMVVVGGGPTGIEFAAELQDFFETDLKKWYPEISNIFKVKLIEALPSVLPMFSKVLVNYTEAAFKKENIEIFTKSIVKGVTDKYISVETTTIDNEKVIRMIPYGLLVWAAGNTPRDVVKDLISKIPEQNGSSRGLMVNDYLSVKGTMNIWALGDCTATEYASTAQVASQQGQYLAKLFDTLSKFRKIKKEIQYLEKLLKIDNIDPEKEKIIKNDIDIKTKKIKRLSIMPFEFSYRGSLAYIGNDKAIADLSFMNGNFSMFGTFTFLFWRSVYASMLFSLRSRILVCLDWIKAFVFGRDISRF</sequence>
<evidence type="ECO:0000313" key="2">
    <source>
        <dbReference type="Proteomes" id="UP000768646"/>
    </source>
</evidence>
<reference evidence="1 2" key="1">
    <citation type="journal article" date="2021" name="Commun. Biol.">
        <title>Genomic insights into the host specific adaptation of the Pneumocystis genus.</title>
        <authorList>
            <person name="Cisse O.H."/>
            <person name="Ma L."/>
            <person name="Dekker J.P."/>
            <person name="Khil P.P."/>
            <person name="Youn J.-H."/>
            <person name="Brenchley J.M."/>
            <person name="Blair R."/>
            <person name="Pahar B."/>
            <person name="Chabe M."/>
            <person name="Van Rompay K.K.A."/>
            <person name="Keesler R."/>
            <person name="Sukura A."/>
            <person name="Hirsch V."/>
            <person name="Kutty G."/>
            <person name="Liu Y."/>
            <person name="Peng L."/>
            <person name="Chen J."/>
            <person name="Song J."/>
            <person name="Weissenbacher-Lang C."/>
            <person name="Xu J."/>
            <person name="Upham N.S."/>
            <person name="Stajich J.E."/>
            <person name="Cuomo C.A."/>
            <person name="Cushion M.T."/>
            <person name="Kovacs J.A."/>
        </authorList>
    </citation>
    <scope>NUCLEOTIDE SEQUENCE [LARGE SCALE GENOMIC DNA]</scope>
    <source>
        <strain evidence="1 2">RABM</strain>
    </source>
</reference>
<protein>
    <submittedName>
        <fullName evidence="1">Uncharacterized protein</fullName>
    </submittedName>
</protein>
<dbReference type="Proteomes" id="UP000768646">
    <property type="component" value="Unassembled WGS sequence"/>
</dbReference>